<dbReference type="AlphaFoldDB" id="A0A2M9ZZD6"/>
<keyword evidence="2" id="KW-1185">Reference proteome</keyword>
<reference evidence="1 2" key="1">
    <citation type="submission" date="2017-07" db="EMBL/GenBank/DDBJ databases">
        <title>Leptospira spp. isolated from tropical soils.</title>
        <authorList>
            <person name="Thibeaux R."/>
            <person name="Iraola G."/>
            <person name="Ferres I."/>
            <person name="Bierque E."/>
            <person name="Girault D."/>
            <person name="Soupe-Gilbert M.-E."/>
            <person name="Picardeau M."/>
            <person name="Goarant C."/>
        </authorList>
    </citation>
    <scope>NUCLEOTIDE SEQUENCE [LARGE SCALE GENOMIC DNA]</scope>
    <source>
        <strain evidence="1 2">ES4-C-A1</strain>
    </source>
</reference>
<comment type="caution">
    <text evidence="1">The sequence shown here is derived from an EMBL/GenBank/DDBJ whole genome shotgun (WGS) entry which is preliminary data.</text>
</comment>
<evidence type="ECO:0000313" key="1">
    <source>
        <dbReference type="EMBL" id="PJZ77405.1"/>
    </source>
</evidence>
<name>A0A2M9ZZD6_9LEPT</name>
<dbReference type="Proteomes" id="UP000231843">
    <property type="component" value="Unassembled WGS sequence"/>
</dbReference>
<accession>A0A2M9ZZD6</accession>
<sequence>MRYLIVAKLLLSNCILDPIWKIRDDLSDNKIPRDQALSEYYNAVLIKATSCDPKYTNDILIKGSTTLFSNECGEGLVPNSNYNELRELRSCRNRYAYVESGPLKTCLAEVYLSDCAGGAITNVVVYPSFPSCASLFNTTSSAGDNII</sequence>
<evidence type="ECO:0000313" key="2">
    <source>
        <dbReference type="Proteomes" id="UP000231843"/>
    </source>
</evidence>
<proteinExistence type="predicted"/>
<organism evidence="1 2">
    <name type="scientific">Leptospira neocaledonica</name>
    <dbReference type="NCBI Taxonomy" id="2023192"/>
    <lineage>
        <taxon>Bacteria</taxon>
        <taxon>Pseudomonadati</taxon>
        <taxon>Spirochaetota</taxon>
        <taxon>Spirochaetia</taxon>
        <taxon>Leptospirales</taxon>
        <taxon>Leptospiraceae</taxon>
        <taxon>Leptospira</taxon>
    </lineage>
</organism>
<protein>
    <submittedName>
        <fullName evidence="1">Uncharacterized protein</fullName>
    </submittedName>
</protein>
<dbReference type="EMBL" id="NPEA01000004">
    <property type="protein sequence ID" value="PJZ77405.1"/>
    <property type="molecule type" value="Genomic_DNA"/>
</dbReference>
<gene>
    <name evidence="1" type="ORF">CH365_07395</name>
</gene>